<dbReference type="Pfam" id="PF12276">
    <property type="entry name" value="DUF3617"/>
    <property type="match status" value="1"/>
</dbReference>
<organism evidence="3 4">
    <name type="scientific">Asticcacaulis taihuensis</name>
    <dbReference type="NCBI Taxonomy" id="260084"/>
    <lineage>
        <taxon>Bacteria</taxon>
        <taxon>Pseudomonadati</taxon>
        <taxon>Pseudomonadota</taxon>
        <taxon>Alphaproteobacteria</taxon>
        <taxon>Caulobacterales</taxon>
        <taxon>Caulobacteraceae</taxon>
        <taxon>Asticcacaulis</taxon>
    </lineage>
</organism>
<keyword evidence="2" id="KW-0732">Signal</keyword>
<evidence type="ECO:0008006" key="5">
    <source>
        <dbReference type="Google" id="ProtNLM"/>
    </source>
</evidence>
<dbReference type="OrthoDB" id="7063198at2"/>
<sequence length="135" mass="14458">MTLRNMYLLSAAAALFAVMGATEASAYEKGRLWELEVETQAGDGAPSKNTTWMCMSEDSWLNPPKDLTGGKCSDPEFTRDGDVVSWKSQCDVAQGAGQWTFSHGGKAVEGQSTVRTPEGEVTTGLDGKVVDRCST</sequence>
<dbReference type="AlphaFoldDB" id="A0A1G4QAP4"/>
<dbReference type="InterPro" id="IPR022061">
    <property type="entry name" value="DUF3617"/>
</dbReference>
<dbReference type="RefSeq" id="WP_090644513.1">
    <property type="nucleotide sequence ID" value="NZ_CBCRYE010000001.1"/>
</dbReference>
<feature type="region of interest" description="Disordered" evidence="1">
    <location>
        <begin position="103"/>
        <end position="123"/>
    </location>
</feature>
<evidence type="ECO:0000313" key="3">
    <source>
        <dbReference type="EMBL" id="SCW41664.1"/>
    </source>
</evidence>
<dbReference type="Proteomes" id="UP000199150">
    <property type="component" value="Unassembled WGS sequence"/>
</dbReference>
<feature type="signal peptide" evidence="2">
    <location>
        <begin position="1"/>
        <end position="26"/>
    </location>
</feature>
<evidence type="ECO:0000313" key="4">
    <source>
        <dbReference type="Proteomes" id="UP000199150"/>
    </source>
</evidence>
<proteinExistence type="predicted"/>
<feature type="chain" id="PRO_5011665929" description="DUF3617 family protein" evidence="2">
    <location>
        <begin position="27"/>
        <end position="135"/>
    </location>
</feature>
<reference evidence="4" key="1">
    <citation type="submission" date="2016-10" db="EMBL/GenBank/DDBJ databases">
        <authorList>
            <person name="Varghese N."/>
            <person name="Submissions S."/>
        </authorList>
    </citation>
    <scope>NUCLEOTIDE SEQUENCE [LARGE SCALE GENOMIC DNA]</scope>
    <source>
        <strain evidence="4">CGMCC 1.3431</strain>
    </source>
</reference>
<evidence type="ECO:0000256" key="2">
    <source>
        <dbReference type="SAM" id="SignalP"/>
    </source>
</evidence>
<keyword evidence="4" id="KW-1185">Reference proteome</keyword>
<gene>
    <name evidence="3" type="ORF">SAMN02927928_1062</name>
</gene>
<protein>
    <recommendedName>
        <fullName evidence="5">DUF3617 family protein</fullName>
    </recommendedName>
</protein>
<accession>A0A1G4QAP4</accession>
<name>A0A1G4QAP4_9CAUL</name>
<evidence type="ECO:0000256" key="1">
    <source>
        <dbReference type="SAM" id="MobiDB-lite"/>
    </source>
</evidence>
<dbReference type="EMBL" id="FMTS01000001">
    <property type="protein sequence ID" value="SCW41664.1"/>
    <property type="molecule type" value="Genomic_DNA"/>
</dbReference>